<proteinExistence type="predicted"/>
<reference evidence="2" key="1">
    <citation type="submission" date="2020-08" db="EMBL/GenBank/DDBJ databases">
        <title>Multicomponent nature underlies the extraordinary mechanical properties of spider dragline silk.</title>
        <authorList>
            <person name="Kono N."/>
            <person name="Nakamura H."/>
            <person name="Mori M."/>
            <person name="Yoshida Y."/>
            <person name="Ohtoshi R."/>
            <person name="Malay A.D."/>
            <person name="Moran D.A.P."/>
            <person name="Tomita M."/>
            <person name="Numata K."/>
            <person name="Arakawa K."/>
        </authorList>
    </citation>
    <scope>NUCLEOTIDE SEQUENCE</scope>
</reference>
<sequence>MSGLLSLLHSRFCNRNPKCIKYARSHFNRNCKKSFQTPDKWAICGGPHPTNFSRCSKNLINTKPAKPTVNVWEERKKQQQAKMALRTQHTDQLIKHNTTSNPARD</sequence>
<dbReference type="AlphaFoldDB" id="A0A8X6UVK7"/>
<evidence type="ECO:0000313" key="2">
    <source>
        <dbReference type="EMBL" id="GFU48335.1"/>
    </source>
</evidence>
<gene>
    <name evidence="2" type="ORF">NPIL_541991</name>
</gene>
<evidence type="ECO:0000313" key="3">
    <source>
        <dbReference type="Proteomes" id="UP000887013"/>
    </source>
</evidence>
<feature type="region of interest" description="Disordered" evidence="1">
    <location>
        <begin position="77"/>
        <end position="105"/>
    </location>
</feature>
<name>A0A8X6UVK7_NEPPI</name>
<accession>A0A8X6UVK7</accession>
<feature type="compositionally biased region" description="Polar residues" evidence="1">
    <location>
        <begin position="95"/>
        <end position="105"/>
    </location>
</feature>
<dbReference type="Proteomes" id="UP000887013">
    <property type="component" value="Unassembled WGS sequence"/>
</dbReference>
<dbReference type="EMBL" id="BMAW01037416">
    <property type="protein sequence ID" value="GFU48335.1"/>
    <property type="molecule type" value="Genomic_DNA"/>
</dbReference>
<protein>
    <submittedName>
        <fullName evidence="2">Uncharacterized protein</fullName>
    </submittedName>
</protein>
<comment type="caution">
    <text evidence="2">The sequence shown here is derived from an EMBL/GenBank/DDBJ whole genome shotgun (WGS) entry which is preliminary data.</text>
</comment>
<organism evidence="2 3">
    <name type="scientific">Nephila pilipes</name>
    <name type="common">Giant wood spider</name>
    <name type="synonym">Nephila maculata</name>
    <dbReference type="NCBI Taxonomy" id="299642"/>
    <lineage>
        <taxon>Eukaryota</taxon>
        <taxon>Metazoa</taxon>
        <taxon>Ecdysozoa</taxon>
        <taxon>Arthropoda</taxon>
        <taxon>Chelicerata</taxon>
        <taxon>Arachnida</taxon>
        <taxon>Araneae</taxon>
        <taxon>Araneomorphae</taxon>
        <taxon>Entelegynae</taxon>
        <taxon>Araneoidea</taxon>
        <taxon>Nephilidae</taxon>
        <taxon>Nephila</taxon>
    </lineage>
</organism>
<dbReference type="OrthoDB" id="6784317at2759"/>
<evidence type="ECO:0000256" key="1">
    <source>
        <dbReference type="SAM" id="MobiDB-lite"/>
    </source>
</evidence>
<keyword evidence="3" id="KW-1185">Reference proteome</keyword>